<dbReference type="NCBIfam" id="NF005300">
    <property type="entry name" value="PRK06828.1"/>
    <property type="match status" value="1"/>
</dbReference>
<dbReference type="PANTHER" id="PTHR42678:SF34">
    <property type="entry name" value="OS04G0183300 PROTEIN"/>
    <property type="match status" value="1"/>
</dbReference>
<dbReference type="Gene3D" id="3.90.1300.10">
    <property type="entry name" value="Amidase signature (AS) domain"/>
    <property type="match status" value="1"/>
</dbReference>
<protein>
    <submittedName>
        <fullName evidence="2">Amidase family protein</fullName>
    </submittedName>
</protein>
<dbReference type="PANTHER" id="PTHR42678">
    <property type="entry name" value="AMIDASE"/>
    <property type="match status" value="1"/>
</dbReference>
<dbReference type="Pfam" id="PF01425">
    <property type="entry name" value="Amidase"/>
    <property type="match status" value="1"/>
</dbReference>
<dbReference type="EMBL" id="BAAADO010000002">
    <property type="protein sequence ID" value="GAA0488154.1"/>
    <property type="molecule type" value="Genomic_DNA"/>
</dbReference>
<comment type="caution">
    <text evidence="2">The sequence shown here is derived from an EMBL/GenBank/DDBJ whole genome shotgun (WGS) entry which is preliminary data.</text>
</comment>
<evidence type="ECO:0000259" key="1">
    <source>
        <dbReference type="Pfam" id="PF01425"/>
    </source>
</evidence>
<organism evidence="2 3">
    <name type="scientific">Salinibacillus aidingensis</name>
    <dbReference type="NCBI Taxonomy" id="237684"/>
    <lineage>
        <taxon>Bacteria</taxon>
        <taxon>Bacillati</taxon>
        <taxon>Bacillota</taxon>
        <taxon>Bacilli</taxon>
        <taxon>Bacillales</taxon>
        <taxon>Bacillaceae</taxon>
        <taxon>Salinibacillus</taxon>
    </lineage>
</organism>
<dbReference type="SUPFAM" id="SSF75304">
    <property type="entry name" value="Amidase signature (AS) enzymes"/>
    <property type="match status" value="1"/>
</dbReference>
<sequence>MDIIRKERCHLFNKRLKEIADHQLLEATIDQIQHALENERITSKELVLMYLYRIQRYDQDGVKLNSILEINPEAIHLAEALDTERKNKGKRSSLHGIPILLKDNIDTHDKLHTSAGSLTLKDHTANKDSFVAKQLKQAGAIILGKANMTEWANFMTDGMPNGYSSRGGQVLNPYGPGELDVGGSSSGSGAAVAANLVTAAIGTETSGSILSPASSNSVVGVKPTVGLISRAGIIPISHSQDTAGPIARTVKDAAIVLSAIAGVDDEDPITNTNLHPTVDYVSFLEKEGLEGTTIGIARDPYFGLLDEEEKETMEKALTVLKEHGAELVDDVKMPSQDEDWDMNTLIYEFKNGINTYLQQTENHVPVKSLEDVIQFNEKHEGRMLKYGQTLLTSSEETSGNLTESAYLKSLEKDVYMSRDKGIDAVMKENELDAILFPNNVGAAIPAKAGYPSITVPGGYTRSGKPLGITLTGKAFDEGKLLKMAYGFEQATQLRKPPELKDS</sequence>
<dbReference type="InterPro" id="IPR036928">
    <property type="entry name" value="AS_sf"/>
</dbReference>
<reference evidence="2 3" key="1">
    <citation type="journal article" date="2019" name="Int. J. Syst. Evol. Microbiol.">
        <title>The Global Catalogue of Microorganisms (GCM) 10K type strain sequencing project: providing services to taxonomists for standard genome sequencing and annotation.</title>
        <authorList>
            <consortium name="The Broad Institute Genomics Platform"/>
            <consortium name="The Broad Institute Genome Sequencing Center for Infectious Disease"/>
            <person name="Wu L."/>
            <person name="Ma J."/>
        </authorList>
    </citation>
    <scope>NUCLEOTIDE SEQUENCE [LARGE SCALE GENOMIC DNA]</scope>
    <source>
        <strain evidence="2 3">JCM 12389</strain>
    </source>
</reference>
<keyword evidence="3" id="KW-1185">Reference proteome</keyword>
<dbReference type="Proteomes" id="UP001500880">
    <property type="component" value="Unassembled WGS sequence"/>
</dbReference>
<proteinExistence type="predicted"/>
<feature type="domain" description="Amidase" evidence="1">
    <location>
        <begin position="45"/>
        <end position="481"/>
    </location>
</feature>
<name>A0ABN1B123_9BACI</name>
<gene>
    <name evidence="2" type="ORF">GCM10008986_12190</name>
</gene>
<evidence type="ECO:0000313" key="2">
    <source>
        <dbReference type="EMBL" id="GAA0488154.1"/>
    </source>
</evidence>
<evidence type="ECO:0000313" key="3">
    <source>
        <dbReference type="Proteomes" id="UP001500880"/>
    </source>
</evidence>
<accession>A0ABN1B123</accession>
<dbReference type="InterPro" id="IPR023631">
    <property type="entry name" value="Amidase_dom"/>
</dbReference>